<accession>A0A5M6ZC39</accession>
<sequence>MNIALKVIAIILLGVVIIFAVQNMALVEVKFLFWSFETNRILIIGVPFVLGALFGPMVYRVFKPR</sequence>
<feature type="transmembrane region" description="Helical" evidence="1">
    <location>
        <begin position="7"/>
        <end position="29"/>
    </location>
</feature>
<keyword evidence="1" id="KW-0812">Transmembrane</keyword>
<dbReference type="Proteomes" id="UP000325122">
    <property type="component" value="Unassembled WGS sequence"/>
</dbReference>
<dbReference type="RefSeq" id="WP_150023544.1">
    <property type="nucleotide sequence ID" value="NZ_VWOJ01000003.1"/>
</dbReference>
<gene>
    <name evidence="2" type="ORF">F1654_10710</name>
</gene>
<evidence type="ECO:0000313" key="3">
    <source>
        <dbReference type="Proteomes" id="UP000325122"/>
    </source>
</evidence>
<proteinExistence type="predicted"/>
<keyword evidence="1" id="KW-0472">Membrane</keyword>
<name>A0A5M6ZC39_9PROT</name>
<protein>
    <submittedName>
        <fullName evidence="2">DUF1049 domain-containing protein</fullName>
    </submittedName>
</protein>
<keyword evidence="1" id="KW-1133">Transmembrane helix</keyword>
<evidence type="ECO:0000313" key="2">
    <source>
        <dbReference type="EMBL" id="KAA5802293.1"/>
    </source>
</evidence>
<reference evidence="2 3" key="1">
    <citation type="submission" date="2019-09" db="EMBL/GenBank/DDBJ databases">
        <authorList>
            <person name="Kevbrin V."/>
            <person name="Grouzdev D.S."/>
        </authorList>
    </citation>
    <scope>NUCLEOTIDE SEQUENCE [LARGE SCALE GENOMIC DNA]</scope>
    <source>
        <strain evidence="2 3">G-192</strain>
    </source>
</reference>
<feature type="transmembrane region" description="Helical" evidence="1">
    <location>
        <begin position="41"/>
        <end position="62"/>
    </location>
</feature>
<comment type="caution">
    <text evidence="2">The sequence shown here is derived from an EMBL/GenBank/DDBJ whole genome shotgun (WGS) entry which is preliminary data.</text>
</comment>
<keyword evidence="3" id="KW-1185">Reference proteome</keyword>
<dbReference type="EMBL" id="VWOJ01000003">
    <property type="protein sequence ID" value="KAA5802293.1"/>
    <property type="molecule type" value="Genomic_DNA"/>
</dbReference>
<organism evidence="2 3">
    <name type="scientific">Alkalicaulis satelles</name>
    <dbReference type="NCBI Taxonomy" id="2609175"/>
    <lineage>
        <taxon>Bacteria</taxon>
        <taxon>Pseudomonadati</taxon>
        <taxon>Pseudomonadota</taxon>
        <taxon>Alphaproteobacteria</taxon>
        <taxon>Maricaulales</taxon>
        <taxon>Maricaulaceae</taxon>
        <taxon>Alkalicaulis</taxon>
    </lineage>
</organism>
<dbReference type="AlphaFoldDB" id="A0A5M6ZC39"/>
<evidence type="ECO:0000256" key="1">
    <source>
        <dbReference type="SAM" id="Phobius"/>
    </source>
</evidence>